<dbReference type="Proteomes" id="UP001083770">
    <property type="component" value="Unassembled WGS sequence"/>
</dbReference>
<evidence type="ECO:0000313" key="3">
    <source>
        <dbReference type="Proteomes" id="UP001083770"/>
    </source>
</evidence>
<dbReference type="InterPro" id="IPR011051">
    <property type="entry name" value="RmlC_Cupin_sf"/>
</dbReference>
<dbReference type="EMBL" id="JAPWGW010000005">
    <property type="protein sequence ID" value="MCZ4299417.1"/>
    <property type="molecule type" value="Genomic_DNA"/>
</dbReference>
<evidence type="ECO:0000313" key="2">
    <source>
        <dbReference type="EMBL" id="MCZ4299417.1"/>
    </source>
</evidence>
<gene>
    <name evidence="2" type="ORF">O4G74_15255</name>
</gene>
<comment type="caution">
    <text evidence="2">The sequence shown here is derived from an EMBL/GenBank/DDBJ whole genome shotgun (WGS) entry which is preliminary data.</text>
</comment>
<feature type="signal peptide" evidence="1">
    <location>
        <begin position="1"/>
        <end position="32"/>
    </location>
</feature>
<dbReference type="InterPro" id="IPR014710">
    <property type="entry name" value="RmlC-like_jellyroll"/>
</dbReference>
<dbReference type="InterPro" id="IPR028013">
    <property type="entry name" value="DUF4437"/>
</dbReference>
<dbReference type="Gene3D" id="2.60.120.10">
    <property type="entry name" value="Jelly Rolls"/>
    <property type="match status" value="1"/>
</dbReference>
<proteinExistence type="predicted"/>
<organism evidence="2 3">
    <name type="scientific">Henriciella marina</name>
    <dbReference type="NCBI Taxonomy" id="453851"/>
    <lineage>
        <taxon>Bacteria</taxon>
        <taxon>Pseudomonadati</taxon>
        <taxon>Pseudomonadota</taxon>
        <taxon>Alphaproteobacteria</taxon>
        <taxon>Hyphomonadales</taxon>
        <taxon>Hyphomonadaceae</taxon>
        <taxon>Henriciella</taxon>
    </lineage>
</organism>
<sequence>MAGKRDISFIRAIRSGIGAAVLATAAAPMALADPDSDATEIVYSDEIEWGALNPARGDNSPRAGNLWGDRAADGASGFLARFNEGFASPPHIHNVTYRGVVISGEIHNDDPGAADMWLPKGSFWTQPAGEAHITAASGATNIAYVEIDEGPYLVQPEEEAFDNGERPVNIETGNLVWLGADSLNWTPARDGAANGAEVAFLWGQPGAAEDSGYMLRLQDGFSGTLTHEGGQLRAVLIDGELDFASADRTLQTGGYFGTTGQASQSLTCAAEDTCLIYVRASDRFTLSADVAQQ</sequence>
<evidence type="ECO:0000256" key="1">
    <source>
        <dbReference type="SAM" id="SignalP"/>
    </source>
</evidence>
<dbReference type="Pfam" id="PF14499">
    <property type="entry name" value="DUF4437"/>
    <property type="match status" value="1"/>
</dbReference>
<reference evidence="2" key="1">
    <citation type="submission" date="2022-12" db="EMBL/GenBank/DDBJ databases">
        <title>Bacterial isolates from different developmental stages of Nematostella vectensis.</title>
        <authorList>
            <person name="Fraune S."/>
        </authorList>
    </citation>
    <scope>NUCLEOTIDE SEQUENCE</scope>
    <source>
        <strain evidence="2">G21632-S1</strain>
    </source>
</reference>
<dbReference type="SUPFAM" id="SSF51182">
    <property type="entry name" value="RmlC-like cupins"/>
    <property type="match status" value="1"/>
</dbReference>
<accession>A0ABT4LZ52</accession>
<protein>
    <submittedName>
        <fullName evidence="2">DUF4437 domain-containing protein</fullName>
    </submittedName>
</protein>
<dbReference type="CDD" id="cd06989">
    <property type="entry name" value="cupin_DRT102"/>
    <property type="match status" value="1"/>
</dbReference>
<keyword evidence="3" id="KW-1185">Reference proteome</keyword>
<keyword evidence="1" id="KW-0732">Signal</keyword>
<name>A0ABT4LZ52_9PROT</name>
<dbReference type="RefSeq" id="WP_269403414.1">
    <property type="nucleotide sequence ID" value="NZ_JAPWGW010000005.1"/>
</dbReference>
<feature type="chain" id="PRO_5046271464" evidence="1">
    <location>
        <begin position="33"/>
        <end position="293"/>
    </location>
</feature>